<evidence type="ECO:0000259" key="1">
    <source>
        <dbReference type="PROSITE" id="PS51819"/>
    </source>
</evidence>
<evidence type="ECO:0000313" key="3">
    <source>
        <dbReference type="Proteomes" id="UP000819052"/>
    </source>
</evidence>
<reference evidence="2 3" key="1">
    <citation type="submission" date="2019-09" db="EMBL/GenBank/DDBJ databases">
        <title>Taxonomy of Antarctic Massilia spp.: description of Massilia rubra sp. nov., Massilia aquatica sp. nov., Massilia mucilaginosa sp. nov., Massilia frigida sp. nov. isolated from streams, lakes and regoliths.</title>
        <authorList>
            <person name="Holochova P."/>
            <person name="Sedlacek I."/>
            <person name="Kralova S."/>
            <person name="Maslanova I."/>
            <person name="Busse H.-J."/>
            <person name="Stankova E."/>
            <person name="Vrbovska V."/>
            <person name="Kovarovic V."/>
            <person name="Bartak M."/>
            <person name="Svec P."/>
            <person name="Pantucek R."/>
        </authorList>
    </citation>
    <scope>NUCLEOTIDE SEQUENCE [LARGE SCALE GENOMIC DNA]</scope>
    <source>
        <strain evidence="2 3">CCM 8693</strain>
    </source>
</reference>
<dbReference type="EMBL" id="VVIW01000002">
    <property type="protein sequence ID" value="NHZ39399.1"/>
    <property type="molecule type" value="Genomic_DNA"/>
</dbReference>
<gene>
    <name evidence="2" type="ORF">F1609_04345</name>
</gene>
<accession>A0ABX0LZK5</accession>
<name>A0ABX0LZK5_9BURK</name>
<dbReference type="Pfam" id="PF00903">
    <property type="entry name" value="Glyoxalase"/>
    <property type="match status" value="1"/>
</dbReference>
<dbReference type="PANTHER" id="PTHR35006:SF2">
    <property type="entry name" value="GLYOXALASE FAMILY PROTEIN (AFU_ORTHOLOGUE AFUA_5G14830)"/>
    <property type="match status" value="1"/>
</dbReference>
<dbReference type="PROSITE" id="PS51819">
    <property type="entry name" value="VOC"/>
    <property type="match status" value="1"/>
</dbReference>
<protein>
    <submittedName>
        <fullName evidence="2">VOC family protein</fullName>
    </submittedName>
</protein>
<evidence type="ECO:0000313" key="2">
    <source>
        <dbReference type="EMBL" id="NHZ39399.1"/>
    </source>
</evidence>
<dbReference type="RefSeq" id="WP_167075055.1">
    <property type="nucleotide sequence ID" value="NZ_VVIW01000002.1"/>
</dbReference>
<feature type="domain" description="VOC" evidence="1">
    <location>
        <begin position="1"/>
        <end position="127"/>
    </location>
</feature>
<dbReference type="InterPro" id="IPR037523">
    <property type="entry name" value="VOC_core"/>
</dbReference>
<dbReference type="InterPro" id="IPR029068">
    <property type="entry name" value="Glyas_Bleomycin-R_OHBP_Dase"/>
</dbReference>
<dbReference type="SUPFAM" id="SSF54593">
    <property type="entry name" value="Glyoxalase/Bleomycin resistance protein/Dihydroxybiphenyl dioxygenase"/>
    <property type="match status" value="1"/>
</dbReference>
<sequence>MLDHLFLSVADMPAAIAFYERALAPLGIAHVHDYKGSDGPPGHPDLKGFGSANRIYFWLREGTADARAVHIGFVADSAAAVDAFYAAARRAGGADNGAPGARLHYDPRYYAANIFDLDGYSIEVVYKSWQHRQPSSVQNVIPRPQLS</sequence>
<keyword evidence="3" id="KW-1185">Reference proteome</keyword>
<proteinExistence type="predicted"/>
<organism evidence="2 3">
    <name type="scientific">Massilia aquatica</name>
    <dbReference type="NCBI Taxonomy" id="2609000"/>
    <lineage>
        <taxon>Bacteria</taxon>
        <taxon>Pseudomonadati</taxon>
        <taxon>Pseudomonadota</taxon>
        <taxon>Betaproteobacteria</taxon>
        <taxon>Burkholderiales</taxon>
        <taxon>Oxalobacteraceae</taxon>
        <taxon>Telluria group</taxon>
        <taxon>Massilia</taxon>
    </lineage>
</organism>
<dbReference type="Gene3D" id="3.10.180.10">
    <property type="entry name" value="2,3-Dihydroxybiphenyl 1,2-Dioxygenase, domain 1"/>
    <property type="match status" value="1"/>
</dbReference>
<dbReference type="PANTHER" id="PTHR35006">
    <property type="entry name" value="GLYOXALASE FAMILY PROTEIN (AFU_ORTHOLOGUE AFUA_5G14830)"/>
    <property type="match status" value="1"/>
</dbReference>
<dbReference type="Proteomes" id="UP000819052">
    <property type="component" value="Unassembled WGS sequence"/>
</dbReference>
<comment type="caution">
    <text evidence="2">The sequence shown here is derived from an EMBL/GenBank/DDBJ whole genome shotgun (WGS) entry which is preliminary data.</text>
</comment>
<dbReference type="InterPro" id="IPR004360">
    <property type="entry name" value="Glyas_Fos-R_dOase_dom"/>
</dbReference>